<gene>
    <name evidence="1" type="ORF">H0E87_020623</name>
</gene>
<sequence length="65" mass="7467">SQTHGNLAENQTQTSAPNQIQICYGYHYGNLSIHLGDAHVHDRNVQKNHRNHYAGLRMLKSWDVK</sequence>
<evidence type="ECO:0000313" key="2">
    <source>
        <dbReference type="Proteomes" id="UP000807159"/>
    </source>
</evidence>
<dbReference type="Proteomes" id="UP000807159">
    <property type="component" value="Chromosome 11"/>
</dbReference>
<feature type="non-terminal residue" evidence="1">
    <location>
        <position position="1"/>
    </location>
</feature>
<keyword evidence="2" id="KW-1185">Reference proteome</keyword>
<dbReference type="AlphaFoldDB" id="A0A8T2XNE4"/>
<comment type="caution">
    <text evidence="1">The sequence shown here is derived from an EMBL/GenBank/DDBJ whole genome shotgun (WGS) entry which is preliminary data.</text>
</comment>
<feature type="non-terminal residue" evidence="1">
    <location>
        <position position="65"/>
    </location>
</feature>
<accession>A0A8T2XNE4</accession>
<protein>
    <submittedName>
        <fullName evidence="1">Uncharacterized protein</fullName>
    </submittedName>
</protein>
<dbReference type="EMBL" id="JACEGQ020000011">
    <property type="protein sequence ID" value="KAH8493923.1"/>
    <property type="molecule type" value="Genomic_DNA"/>
</dbReference>
<reference evidence="1" key="1">
    <citation type="journal article" date="2021" name="J. Hered.">
        <title>Genome Assembly of Salicaceae Populus deltoides (Eastern Cottonwood) I-69 Based on Nanopore Sequencing and Hi-C Technologies.</title>
        <authorList>
            <person name="Bai S."/>
            <person name="Wu H."/>
            <person name="Zhang J."/>
            <person name="Pan Z."/>
            <person name="Zhao W."/>
            <person name="Li Z."/>
            <person name="Tong C."/>
        </authorList>
    </citation>
    <scope>NUCLEOTIDE SEQUENCE</scope>
    <source>
        <tissue evidence="1">Leaf</tissue>
    </source>
</reference>
<organism evidence="1 2">
    <name type="scientific">Populus deltoides</name>
    <name type="common">Eastern poplar</name>
    <name type="synonym">Eastern cottonwood</name>
    <dbReference type="NCBI Taxonomy" id="3696"/>
    <lineage>
        <taxon>Eukaryota</taxon>
        <taxon>Viridiplantae</taxon>
        <taxon>Streptophyta</taxon>
        <taxon>Embryophyta</taxon>
        <taxon>Tracheophyta</taxon>
        <taxon>Spermatophyta</taxon>
        <taxon>Magnoliopsida</taxon>
        <taxon>eudicotyledons</taxon>
        <taxon>Gunneridae</taxon>
        <taxon>Pentapetalae</taxon>
        <taxon>rosids</taxon>
        <taxon>fabids</taxon>
        <taxon>Malpighiales</taxon>
        <taxon>Salicaceae</taxon>
        <taxon>Saliceae</taxon>
        <taxon>Populus</taxon>
    </lineage>
</organism>
<name>A0A8T2XNE4_POPDE</name>
<evidence type="ECO:0000313" key="1">
    <source>
        <dbReference type="EMBL" id="KAH8493923.1"/>
    </source>
</evidence>
<proteinExistence type="predicted"/>